<proteinExistence type="predicted"/>
<protein>
    <submittedName>
        <fullName evidence="1">Uncharacterized protein</fullName>
    </submittedName>
</protein>
<dbReference type="AlphaFoldDB" id="A0A3G2R5L1"/>
<dbReference type="KEGG" id="bacg:D2962_05595"/>
<evidence type="ECO:0000313" key="2">
    <source>
        <dbReference type="Proteomes" id="UP000280960"/>
    </source>
</evidence>
<keyword evidence="2" id="KW-1185">Reference proteome</keyword>
<dbReference type="Proteomes" id="UP000280960">
    <property type="component" value="Chromosome"/>
</dbReference>
<name>A0A3G2R5L1_9FIRM</name>
<dbReference type="RefSeq" id="WP_122014411.1">
    <property type="nucleotide sequence ID" value="NZ_CP033169.1"/>
</dbReference>
<dbReference type="EMBL" id="CP033169">
    <property type="protein sequence ID" value="AYO30157.1"/>
    <property type="molecule type" value="Genomic_DNA"/>
</dbReference>
<sequence>MDNLKAIPNAFSEQNTSLENFFKQSQTNFTNVSNLVKNIQDNLLTFKNDIDNTLKQIEMDIEQNRSVLARWVDGSNTKLRQEQISQKRMALLEGVKKINNNLTQFSQELSRYIDEFNTASRQFAINYKNLENQLKAGMNNIPTSVRNDLTTSVNPAVQNLQEALQQAINALNAAQQGLQQRKVFYELNKSLDNMVH</sequence>
<accession>A0A3G2R5L1</accession>
<gene>
    <name evidence="1" type="ORF">D2962_05595</name>
</gene>
<evidence type="ECO:0000313" key="1">
    <source>
        <dbReference type="EMBL" id="AYO30157.1"/>
    </source>
</evidence>
<organism evidence="1 2">
    <name type="scientific">Biomaibacter acetigenes</name>
    <dbReference type="NCBI Taxonomy" id="2316383"/>
    <lineage>
        <taxon>Bacteria</taxon>
        <taxon>Bacillati</taxon>
        <taxon>Bacillota</taxon>
        <taxon>Clostridia</taxon>
        <taxon>Thermosediminibacterales</taxon>
        <taxon>Tepidanaerobacteraceae</taxon>
        <taxon>Biomaibacter</taxon>
    </lineage>
</organism>
<reference evidence="1 2" key="1">
    <citation type="submission" date="2018-10" db="EMBL/GenBank/DDBJ databases">
        <authorList>
            <person name="Zhang X."/>
        </authorList>
    </citation>
    <scope>NUCLEOTIDE SEQUENCE [LARGE SCALE GENOMIC DNA]</scope>
    <source>
        <strain evidence="1 2">SK-G1</strain>
    </source>
</reference>